<reference evidence="1" key="1">
    <citation type="journal article" date="2023" name="Front. Microbiol.">
        <title>Ralstonia chuxiongensis sp. nov., Ralstonia mojiangensis sp. nov., and Ralstonia soli sp. nov., isolated from tobacco fields, are three novel species in the family Burkholderiaceae.</title>
        <authorList>
            <person name="Lu C.H."/>
            <person name="Zhang Y.Y."/>
            <person name="Jiang N."/>
            <person name="Chen W."/>
            <person name="Shao X."/>
            <person name="Zhao Z.M."/>
            <person name="Lu W.L."/>
            <person name="Hu X."/>
            <person name="Xi Y.X."/>
            <person name="Zou S.Y."/>
            <person name="Wei Q.J."/>
            <person name="Lin Z.L."/>
            <person name="Gong L."/>
            <person name="Gai X.T."/>
            <person name="Zhang L.Q."/>
            <person name="Li J.Y."/>
            <person name="Jin Y."/>
            <person name="Xia Z.Y."/>
        </authorList>
    </citation>
    <scope>NUCLEOTIDE SEQUENCE</scope>
    <source>
        <strain evidence="1">22TCCZM01-4</strain>
    </source>
</reference>
<dbReference type="Proteomes" id="UP001164374">
    <property type="component" value="Unassembled WGS sequence"/>
</dbReference>
<proteinExistence type="predicted"/>
<name>A0AAE3I8I1_9RALS</name>
<reference evidence="1" key="2">
    <citation type="submission" date="2023-02" db="EMBL/GenBank/DDBJ databases">
        <authorList>
            <person name="Lu C.-H."/>
        </authorList>
    </citation>
    <scope>NUCLEOTIDE SEQUENCE</scope>
    <source>
        <strain evidence="1">22TCCZM01-4</strain>
    </source>
</reference>
<accession>A0AAE3I8I1</accession>
<evidence type="ECO:0000313" key="2">
    <source>
        <dbReference type="Proteomes" id="UP001164374"/>
    </source>
</evidence>
<protein>
    <submittedName>
        <fullName evidence="1">Uncharacterized protein</fullName>
    </submittedName>
</protein>
<dbReference type="AlphaFoldDB" id="A0AAE3I8I1"/>
<sequence length="85" mass="9378">MSVDDHTGLRSTRLKTSVRCDRTDRYIGMLSLAGRQCSWEETADDAKEPVVIFAGSYRHERCRALVNFVQASVQVSDLGSGDAGQ</sequence>
<dbReference type="EMBL" id="JAOCQJ010000007">
    <property type="protein sequence ID" value="MCT7318851.1"/>
    <property type="molecule type" value="Genomic_DNA"/>
</dbReference>
<gene>
    <name evidence="1" type="ORF">N5I87_22750</name>
</gene>
<evidence type="ECO:0000313" key="1">
    <source>
        <dbReference type="EMBL" id="MCT7318851.1"/>
    </source>
</evidence>
<dbReference type="RefSeq" id="WP_260774447.1">
    <property type="nucleotide sequence ID" value="NZ_JAOCQH010000011.1"/>
</dbReference>
<comment type="caution">
    <text evidence="1">The sequence shown here is derived from an EMBL/GenBank/DDBJ whole genome shotgun (WGS) entry which is preliminary data.</text>
</comment>
<organism evidence="1 2">
    <name type="scientific">Ralstonia mojiangensis</name>
    <dbReference type="NCBI Taxonomy" id="2953895"/>
    <lineage>
        <taxon>Bacteria</taxon>
        <taxon>Pseudomonadati</taxon>
        <taxon>Pseudomonadota</taxon>
        <taxon>Betaproteobacteria</taxon>
        <taxon>Burkholderiales</taxon>
        <taxon>Burkholderiaceae</taxon>
        <taxon>Ralstonia</taxon>
    </lineage>
</organism>